<dbReference type="AlphaFoldDB" id="A0A1I7KJG4"/>
<organism evidence="1 2">
    <name type="scientific">Paenacidovorax caeni</name>
    <dbReference type="NCBI Taxonomy" id="343013"/>
    <lineage>
        <taxon>Bacteria</taxon>
        <taxon>Pseudomonadati</taxon>
        <taxon>Pseudomonadota</taxon>
        <taxon>Betaproteobacteria</taxon>
        <taxon>Burkholderiales</taxon>
        <taxon>Comamonadaceae</taxon>
        <taxon>Paenacidovorax</taxon>
    </lineage>
</organism>
<name>A0A1I7KJG4_9BURK</name>
<dbReference type="Proteomes" id="UP000183656">
    <property type="component" value="Unassembled WGS sequence"/>
</dbReference>
<protein>
    <submittedName>
        <fullName evidence="1">Uncharacterized protein</fullName>
    </submittedName>
</protein>
<evidence type="ECO:0000313" key="1">
    <source>
        <dbReference type="EMBL" id="SFU97526.1"/>
    </source>
</evidence>
<reference evidence="1 2" key="1">
    <citation type="submission" date="2016-10" db="EMBL/GenBank/DDBJ databases">
        <authorList>
            <person name="de Groot N.N."/>
        </authorList>
    </citation>
    <scope>NUCLEOTIDE SEQUENCE [LARGE SCALE GENOMIC DNA]</scope>
    <source>
        <strain evidence="1 2">R-24608</strain>
    </source>
</reference>
<sequence length="297" mass="32422">MVGGATFYRVSRVLSIDVQDGTATLHAEVDPLYEAQYASSPEGRTSDGRLYYNVRIAPQAACGLPGVSNQLDTSDLLVFHQGAFVTLREAFPDALLPASDRPLNFVTPPTLTRLRQCAEQIAQVADAMPFSRIAVHAGAQRIAEVGRTATTAFHYEEEPGETQIGAMTHLVITPKKPALPQDFTVSVRAVSVMQCDYEGPHIELDRWKQGLGPEVPLARTGTRFVIAPHALAGTAPPFPRYTPTELRRAIAQHWGNAGLASREEAGPCQPFLRGYRFAVRYQSRLVQEVFMAFAGGC</sequence>
<dbReference type="EMBL" id="FPBX01000054">
    <property type="protein sequence ID" value="SFU97526.1"/>
    <property type="molecule type" value="Genomic_DNA"/>
</dbReference>
<gene>
    <name evidence="1" type="ORF">SAMN04489707_10543</name>
</gene>
<dbReference type="STRING" id="343013.SAMN04489707_10543"/>
<evidence type="ECO:0000313" key="2">
    <source>
        <dbReference type="Proteomes" id="UP000183656"/>
    </source>
</evidence>
<proteinExistence type="predicted"/>
<keyword evidence="2" id="KW-1185">Reference proteome</keyword>
<accession>A0A1I7KJG4</accession>